<comment type="function">
    <text evidence="7">Catalyzes the anaerobic formation of alpha-ketobutyrate and ammonia from threonine in a two-step reaction. The first step involved a dehydration of threonine and a production of enamine intermediates (aminocrotonate), which tautomerizes to its imine form (iminobutyrate). Both intermediates are unstable and short-lived. The second step is the nonenzymatic hydrolysis of the enamine/imine intermediates to form 2-ketobutyrate and free ammonia. In the low water environment of the cell, the second step is accelerated by RidA.</text>
</comment>
<comment type="similarity">
    <text evidence="3">Belongs to the serine/threonine dehydratase family.</text>
</comment>
<feature type="domain" description="Tryptophan synthase beta chain-like PALP" evidence="9">
    <location>
        <begin position="33"/>
        <end position="316"/>
    </location>
</feature>
<dbReference type="PANTHER" id="PTHR48078:SF7">
    <property type="entry name" value="BLL6502 PROTEIN"/>
    <property type="match status" value="1"/>
</dbReference>
<dbReference type="Gene3D" id="3.40.50.1100">
    <property type="match status" value="2"/>
</dbReference>
<comment type="catalytic activity">
    <reaction evidence="1">
        <text>L-threonine = 2-oxobutanoate + NH4(+)</text>
        <dbReference type="Rhea" id="RHEA:22108"/>
        <dbReference type="ChEBI" id="CHEBI:16763"/>
        <dbReference type="ChEBI" id="CHEBI:28938"/>
        <dbReference type="ChEBI" id="CHEBI:57926"/>
        <dbReference type="EC" id="4.3.1.19"/>
    </reaction>
</comment>
<keyword evidence="5" id="KW-0663">Pyridoxal phosphate</keyword>
<dbReference type="GO" id="GO:0004794">
    <property type="term" value="F:threonine deaminase activity"/>
    <property type="evidence" value="ECO:0007669"/>
    <property type="project" value="UniProtKB-EC"/>
</dbReference>
<evidence type="ECO:0000313" key="11">
    <source>
        <dbReference type="Proteomes" id="UP000502345"/>
    </source>
</evidence>
<evidence type="ECO:0000256" key="6">
    <source>
        <dbReference type="ARBA" id="ARBA00023239"/>
    </source>
</evidence>
<accession>A0A6G9CR80</accession>
<evidence type="ECO:0000313" key="10">
    <source>
        <dbReference type="EMBL" id="QIP39379.1"/>
    </source>
</evidence>
<evidence type="ECO:0000256" key="7">
    <source>
        <dbReference type="ARBA" id="ARBA00025527"/>
    </source>
</evidence>
<sequence>MAPASDLTASNQLHPPVWADIERASQVVRRHLPVAPLISHPTLGAGSCSQLFVKHENVHPTGAFKVRGGLNLVAGLDEATRARGIVGYSTGNHAQSLAYAAAGAGVRCVIVMPVGANPVKAHAVRMLGAELIEHGVNFDEARAHADFISERDGLRLVSAANEPAILAGVATAYVELLEQQPDLDAVVVPVGGGSGAAAACLVASALAPHLEVFAVQSEAARAAHDSWSSGTCVERPNTTRVEGLATGAGFALTQRVLRERLGGFLLVTDDDITLAQRALLYDAHTLSEGAGAAALAAVYSHPNTFADKRVAVVCTGANASESEIRRVVG</sequence>
<dbReference type="InterPro" id="IPR050147">
    <property type="entry name" value="Ser/Thr_Dehydratase"/>
</dbReference>
<dbReference type="Proteomes" id="UP000502345">
    <property type="component" value="Chromosome"/>
</dbReference>
<comment type="cofactor">
    <cofactor evidence="2">
        <name>pyridoxal 5'-phosphate</name>
        <dbReference type="ChEBI" id="CHEBI:597326"/>
    </cofactor>
</comment>
<evidence type="ECO:0000259" key="9">
    <source>
        <dbReference type="Pfam" id="PF00291"/>
    </source>
</evidence>
<evidence type="ECO:0000256" key="2">
    <source>
        <dbReference type="ARBA" id="ARBA00001933"/>
    </source>
</evidence>
<keyword evidence="6" id="KW-0456">Lyase</keyword>
<protein>
    <recommendedName>
        <fullName evidence="4">threonine ammonia-lyase</fullName>
        <ecNumber evidence="4">4.3.1.19</ecNumber>
    </recommendedName>
    <alternativeName>
        <fullName evidence="8">Threonine deaminase</fullName>
    </alternativeName>
</protein>
<organism evidence="10 11">
    <name type="scientific">Rhodococcus erythropolis</name>
    <name type="common">Arthrobacter picolinophilus</name>
    <dbReference type="NCBI Taxonomy" id="1833"/>
    <lineage>
        <taxon>Bacteria</taxon>
        <taxon>Bacillati</taxon>
        <taxon>Actinomycetota</taxon>
        <taxon>Actinomycetes</taxon>
        <taxon>Mycobacteriales</taxon>
        <taxon>Nocardiaceae</taxon>
        <taxon>Rhodococcus</taxon>
        <taxon>Rhodococcus erythropolis group</taxon>
    </lineage>
</organism>
<dbReference type="Pfam" id="PF00291">
    <property type="entry name" value="PALP"/>
    <property type="match status" value="1"/>
</dbReference>
<dbReference type="GO" id="GO:0009097">
    <property type="term" value="P:isoleucine biosynthetic process"/>
    <property type="evidence" value="ECO:0007669"/>
    <property type="project" value="TreeGrafter"/>
</dbReference>
<dbReference type="SUPFAM" id="SSF53686">
    <property type="entry name" value="Tryptophan synthase beta subunit-like PLP-dependent enzymes"/>
    <property type="match status" value="1"/>
</dbReference>
<dbReference type="EC" id="4.3.1.19" evidence="4"/>
<evidence type="ECO:0000256" key="3">
    <source>
        <dbReference type="ARBA" id="ARBA00010869"/>
    </source>
</evidence>
<dbReference type="InterPro" id="IPR001926">
    <property type="entry name" value="TrpB-like_PALP"/>
</dbReference>
<evidence type="ECO:0000256" key="4">
    <source>
        <dbReference type="ARBA" id="ARBA00012096"/>
    </source>
</evidence>
<evidence type="ECO:0000256" key="8">
    <source>
        <dbReference type="ARBA" id="ARBA00031427"/>
    </source>
</evidence>
<name>A0A6G9CR80_RHOER</name>
<reference evidence="10 11" key="1">
    <citation type="submission" date="2020-03" db="EMBL/GenBank/DDBJ databases">
        <title>Screen low temperature-resistant strains for efficient degradation of petroleum hydrocarbons under the low temperature.</title>
        <authorList>
            <person name="Wang Y."/>
            <person name="Chen J."/>
        </authorList>
    </citation>
    <scope>NUCLEOTIDE SEQUENCE [LARGE SCALE GENOMIC DNA]</scope>
    <source>
        <strain evidence="10 11">KB1</strain>
    </source>
</reference>
<dbReference type="GO" id="GO:0003941">
    <property type="term" value="F:L-serine ammonia-lyase activity"/>
    <property type="evidence" value="ECO:0007669"/>
    <property type="project" value="TreeGrafter"/>
</dbReference>
<dbReference type="AlphaFoldDB" id="A0A6G9CR80"/>
<dbReference type="GO" id="GO:0006567">
    <property type="term" value="P:L-threonine catabolic process"/>
    <property type="evidence" value="ECO:0007669"/>
    <property type="project" value="TreeGrafter"/>
</dbReference>
<dbReference type="EMBL" id="CP050124">
    <property type="protein sequence ID" value="QIP39379.1"/>
    <property type="molecule type" value="Genomic_DNA"/>
</dbReference>
<dbReference type="RefSeq" id="WP_166502018.1">
    <property type="nucleotide sequence ID" value="NZ_CP050124.1"/>
</dbReference>
<proteinExistence type="inferred from homology"/>
<evidence type="ECO:0000256" key="5">
    <source>
        <dbReference type="ARBA" id="ARBA00022898"/>
    </source>
</evidence>
<dbReference type="GO" id="GO:0006565">
    <property type="term" value="P:L-serine catabolic process"/>
    <property type="evidence" value="ECO:0007669"/>
    <property type="project" value="TreeGrafter"/>
</dbReference>
<dbReference type="FunFam" id="3.40.50.1100:FF:000005">
    <property type="entry name" value="Threonine dehydratase catabolic"/>
    <property type="match status" value="1"/>
</dbReference>
<dbReference type="PANTHER" id="PTHR48078">
    <property type="entry name" value="THREONINE DEHYDRATASE, MITOCHONDRIAL-RELATED"/>
    <property type="match status" value="1"/>
</dbReference>
<dbReference type="InterPro" id="IPR036052">
    <property type="entry name" value="TrpB-like_PALP_sf"/>
</dbReference>
<evidence type="ECO:0000256" key="1">
    <source>
        <dbReference type="ARBA" id="ARBA00001274"/>
    </source>
</evidence>
<gene>
    <name evidence="10" type="ORF">G9444_2135</name>
</gene>